<feature type="transmembrane region" description="Helical" evidence="1">
    <location>
        <begin position="81"/>
        <end position="100"/>
    </location>
</feature>
<feature type="transmembrane region" description="Helical" evidence="1">
    <location>
        <begin position="380"/>
        <end position="401"/>
    </location>
</feature>
<dbReference type="PANTHER" id="PTHR37422">
    <property type="entry name" value="TEICHURONIC ACID BIOSYNTHESIS PROTEIN TUAE"/>
    <property type="match status" value="1"/>
</dbReference>
<organism evidence="2 3">
    <name type="scientific">Candidatus Litorirhabdus singularis</name>
    <dbReference type="NCBI Taxonomy" id="2518993"/>
    <lineage>
        <taxon>Bacteria</taxon>
        <taxon>Pseudomonadati</taxon>
        <taxon>Pseudomonadota</taxon>
        <taxon>Gammaproteobacteria</taxon>
        <taxon>Cellvibrionales</taxon>
        <taxon>Halieaceae</taxon>
        <taxon>Candidatus Litorirhabdus</taxon>
    </lineage>
</organism>
<evidence type="ECO:0008006" key="4">
    <source>
        <dbReference type="Google" id="ProtNLM"/>
    </source>
</evidence>
<dbReference type="RefSeq" id="WP_279245006.1">
    <property type="nucleotide sequence ID" value="NZ_SHNN01000002.1"/>
</dbReference>
<gene>
    <name evidence="2" type="ORF">EYC98_08955</name>
</gene>
<keyword evidence="3" id="KW-1185">Reference proteome</keyword>
<feature type="transmembrane region" description="Helical" evidence="1">
    <location>
        <begin position="348"/>
        <end position="368"/>
    </location>
</feature>
<feature type="transmembrane region" description="Helical" evidence="1">
    <location>
        <begin position="112"/>
        <end position="130"/>
    </location>
</feature>
<dbReference type="EMBL" id="SHNN01000002">
    <property type="protein sequence ID" value="MCX2980991.1"/>
    <property type="molecule type" value="Genomic_DNA"/>
</dbReference>
<evidence type="ECO:0000313" key="3">
    <source>
        <dbReference type="Proteomes" id="UP001143362"/>
    </source>
</evidence>
<feature type="transmembrane region" description="Helical" evidence="1">
    <location>
        <begin position="27"/>
        <end position="45"/>
    </location>
</feature>
<feature type="transmembrane region" description="Helical" evidence="1">
    <location>
        <begin position="51"/>
        <end position="69"/>
    </location>
</feature>
<dbReference type="PANTHER" id="PTHR37422:SF21">
    <property type="entry name" value="EXOQ-LIKE PROTEIN"/>
    <property type="match status" value="1"/>
</dbReference>
<protein>
    <recommendedName>
        <fullName evidence="4">O-antigen ligase family protein</fullName>
    </recommendedName>
</protein>
<accession>A0ABT3TFC2</accession>
<evidence type="ECO:0000313" key="2">
    <source>
        <dbReference type="EMBL" id="MCX2980991.1"/>
    </source>
</evidence>
<feature type="transmembrane region" description="Helical" evidence="1">
    <location>
        <begin position="269"/>
        <end position="293"/>
    </location>
</feature>
<comment type="caution">
    <text evidence="2">The sequence shown here is derived from an EMBL/GenBank/DDBJ whole genome shotgun (WGS) entry which is preliminary data.</text>
</comment>
<keyword evidence="1" id="KW-0812">Transmembrane</keyword>
<evidence type="ECO:0000256" key="1">
    <source>
        <dbReference type="SAM" id="Phobius"/>
    </source>
</evidence>
<feature type="transmembrane region" description="Helical" evidence="1">
    <location>
        <begin position="142"/>
        <end position="162"/>
    </location>
</feature>
<sequence>MMKTQLLTSGLGTVTDGRSANYTQRHGILFVLFSIWVLAVPFHRYSVIGTYSLDNLLAPALVLLAILLPKVRDRTLALYRYKTLLLAIGLYTLAGLFGLLKFVNHSDLLKPRAWQILRDGLYFVLPMLYLRDLWTFQIMKRLLVWVTMFGAISVFFVALGIIELPVERFAESRIGEGLLPKSVGLFSNYGDLSILYGFVSVLLISHGRSELGLLGAPLVKLVLWAGLLAGLVGSQSRNVLFGTLIAIAVYWLWKLLLNAKGSYRTAVAGLFVSAAIIFPGIIVVFGDSIVGWVSALGGSRAENTAVQRLESYSLALNLIVNEPLGLSFRSYAEWATLANHIHNMWIKLMLNSGLMGTLCIAGLFWLSYRGGSKPGTAPLLQNESALVVASTAAIFVAVQFYPGQSDMMWIMLGTLISFNWIRRERPVRTFG</sequence>
<dbReference type="Proteomes" id="UP001143362">
    <property type="component" value="Unassembled WGS sequence"/>
</dbReference>
<name>A0ABT3TFC2_9GAMM</name>
<dbReference type="InterPro" id="IPR051533">
    <property type="entry name" value="WaaL-like"/>
</dbReference>
<reference evidence="2" key="1">
    <citation type="submission" date="2019-02" db="EMBL/GenBank/DDBJ databases">
        <authorList>
            <person name="Li S.-H."/>
        </authorList>
    </citation>
    <scope>NUCLEOTIDE SEQUENCE</scope>
    <source>
        <strain evidence="2">IMCC14734</strain>
    </source>
</reference>
<feature type="transmembrane region" description="Helical" evidence="1">
    <location>
        <begin position="211"/>
        <end position="233"/>
    </location>
</feature>
<feature type="transmembrane region" description="Helical" evidence="1">
    <location>
        <begin position="239"/>
        <end position="257"/>
    </location>
</feature>
<feature type="transmembrane region" description="Helical" evidence="1">
    <location>
        <begin position="182"/>
        <end position="204"/>
    </location>
</feature>
<keyword evidence="1" id="KW-1133">Transmembrane helix</keyword>
<keyword evidence="1" id="KW-0472">Membrane</keyword>
<proteinExistence type="predicted"/>